<dbReference type="AlphaFoldDB" id="A0A0L6Z6S0"/>
<dbReference type="SMART" id="SM00420">
    <property type="entry name" value="HTH_DEOR"/>
    <property type="match status" value="1"/>
</dbReference>
<dbReference type="PROSITE" id="PS52050">
    <property type="entry name" value="WYL"/>
    <property type="match status" value="1"/>
</dbReference>
<dbReference type="InterPro" id="IPR026881">
    <property type="entry name" value="WYL_dom"/>
</dbReference>
<reference evidence="5" key="1">
    <citation type="submission" date="2015-08" db="EMBL/GenBank/DDBJ databases">
        <title>Genome sequence of the strict anaerobe Clostridium homopropionicum LuHBu1 (DSM 5847T).</title>
        <authorList>
            <person name="Poehlein A."/>
            <person name="Beck M."/>
            <person name="Schiel-Bengelsdorf B."/>
            <person name="Bengelsdorf F.R."/>
            <person name="Daniel R."/>
            <person name="Duerre P."/>
        </authorList>
    </citation>
    <scope>NUCLEOTIDE SEQUENCE [LARGE SCALE GENOMIC DNA]</scope>
    <source>
        <strain evidence="5">DSM 5847</strain>
    </source>
</reference>
<dbReference type="InterPro" id="IPR051534">
    <property type="entry name" value="CBASS_pafABC_assoc_protein"/>
</dbReference>
<dbReference type="PANTHER" id="PTHR34580:SF1">
    <property type="entry name" value="PROTEIN PAFC"/>
    <property type="match status" value="1"/>
</dbReference>
<dbReference type="InterPro" id="IPR057727">
    <property type="entry name" value="WCX_dom"/>
</dbReference>
<dbReference type="PANTHER" id="PTHR34580">
    <property type="match status" value="1"/>
</dbReference>
<evidence type="ECO:0000259" key="3">
    <source>
        <dbReference type="PROSITE" id="PS51000"/>
    </source>
</evidence>
<accession>A0A0L6Z6S0</accession>
<gene>
    <name evidence="4" type="ORF">CLHOM_29430</name>
</gene>
<name>A0A0L6Z6S0_9CLOT</name>
<dbReference type="InterPro" id="IPR036388">
    <property type="entry name" value="WH-like_DNA-bd_sf"/>
</dbReference>
<feature type="domain" description="HTH deoR-type" evidence="3">
    <location>
        <begin position="2"/>
        <end position="60"/>
    </location>
</feature>
<protein>
    <submittedName>
        <fullName evidence="4">HTH domain protein</fullName>
    </submittedName>
</protein>
<keyword evidence="1" id="KW-0805">Transcription regulation</keyword>
<dbReference type="RefSeq" id="WP_052222408.1">
    <property type="nucleotide sequence ID" value="NZ_LHUR01000036.1"/>
</dbReference>
<dbReference type="Pfam" id="PF13280">
    <property type="entry name" value="WYL"/>
    <property type="match status" value="1"/>
</dbReference>
<organism evidence="4 5">
    <name type="scientific">Clostridium homopropionicum DSM 5847</name>
    <dbReference type="NCBI Taxonomy" id="1121318"/>
    <lineage>
        <taxon>Bacteria</taxon>
        <taxon>Bacillati</taxon>
        <taxon>Bacillota</taxon>
        <taxon>Clostridia</taxon>
        <taxon>Eubacteriales</taxon>
        <taxon>Clostridiaceae</taxon>
        <taxon>Clostridium</taxon>
    </lineage>
</organism>
<dbReference type="EMBL" id="LHUR01000036">
    <property type="protein sequence ID" value="KOA18659.1"/>
    <property type="molecule type" value="Genomic_DNA"/>
</dbReference>
<keyword evidence="5" id="KW-1185">Reference proteome</keyword>
<dbReference type="Proteomes" id="UP000037043">
    <property type="component" value="Unassembled WGS sequence"/>
</dbReference>
<dbReference type="Gene3D" id="1.10.10.10">
    <property type="entry name" value="Winged helix-like DNA-binding domain superfamily/Winged helix DNA-binding domain"/>
    <property type="match status" value="1"/>
</dbReference>
<dbReference type="Pfam" id="PF08279">
    <property type="entry name" value="HTH_11"/>
    <property type="match status" value="1"/>
</dbReference>
<dbReference type="InterPro" id="IPR013196">
    <property type="entry name" value="HTH_11"/>
</dbReference>
<evidence type="ECO:0000256" key="2">
    <source>
        <dbReference type="ARBA" id="ARBA00023163"/>
    </source>
</evidence>
<comment type="caution">
    <text evidence="4">The sequence shown here is derived from an EMBL/GenBank/DDBJ whole genome shotgun (WGS) entry which is preliminary data.</text>
</comment>
<sequence>MQINRLLEIIYILLDKKIVTAKELSEHFEVSKRTIYRDIDTLSAAGIPIYTNKGKGGGISLLDNFVINKSMLSEKEQIDILSSLQGFNALNAVDVEPVLKKLSTMFHKKNTNWIEVDLTQWGSNSDNIDKFNLLKTAILNRNIVSFNYFSSYGKITERTIEPMKLLFKGQSWYVYGFCKDKGDFRIFKVTRMKNLSCSNETFIREVPKYSWSTTEDYNNKMIKVILKIEERMAYRIYDEFDEKDILKNLDGSFTVTMTFPEDEWVYGYVLSYGNYAEVLEPKYIREIIKRKFEEGLKKYL</sequence>
<proteinExistence type="predicted"/>
<evidence type="ECO:0000256" key="1">
    <source>
        <dbReference type="ARBA" id="ARBA00023015"/>
    </source>
</evidence>
<keyword evidence="2" id="KW-0804">Transcription</keyword>
<dbReference type="STRING" id="36844.SAMN04488501_11080"/>
<dbReference type="PIRSF" id="PIRSF016838">
    <property type="entry name" value="PafC"/>
    <property type="match status" value="1"/>
</dbReference>
<evidence type="ECO:0000313" key="5">
    <source>
        <dbReference type="Proteomes" id="UP000037043"/>
    </source>
</evidence>
<dbReference type="InterPro" id="IPR036390">
    <property type="entry name" value="WH_DNA-bd_sf"/>
</dbReference>
<dbReference type="GO" id="GO:0003700">
    <property type="term" value="F:DNA-binding transcription factor activity"/>
    <property type="evidence" value="ECO:0007669"/>
    <property type="project" value="InterPro"/>
</dbReference>
<dbReference type="Pfam" id="PF25583">
    <property type="entry name" value="WCX"/>
    <property type="match status" value="1"/>
</dbReference>
<evidence type="ECO:0000313" key="4">
    <source>
        <dbReference type="EMBL" id="KOA18659.1"/>
    </source>
</evidence>
<dbReference type="PROSITE" id="PS51000">
    <property type="entry name" value="HTH_DEOR_2"/>
    <property type="match status" value="1"/>
</dbReference>
<dbReference type="InterPro" id="IPR001034">
    <property type="entry name" value="DeoR_HTH"/>
</dbReference>
<dbReference type="InterPro" id="IPR028349">
    <property type="entry name" value="PafC-like"/>
</dbReference>
<dbReference type="SUPFAM" id="SSF46785">
    <property type="entry name" value="Winged helix' DNA-binding domain"/>
    <property type="match status" value="1"/>
</dbReference>
<dbReference type="PATRIC" id="fig|1121318.3.peg.2954"/>